<keyword evidence="5" id="KW-1185">Reference proteome</keyword>
<dbReference type="InterPro" id="IPR048300">
    <property type="entry name" value="TACO1_YebC-like_2nd/3rd_dom"/>
</dbReference>
<dbReference type="EMBL" id="JABFUD020000004">
    <property type="protein sequence ID" value="KAI5081190.1"/>
    <property type="molecule type" value="Genomic_DNA"/>
</dbReference>
<gene>
    <name evidence="4" type="ORF">GOP47_0004373</name>
</gene>
<feature type="domain" description="TACO1/YebC-like second and third" evidence="2">
    <location>
        <begin position="186"/>
        <end position="353"/>
    </location>
</feature>
<evidence type="ECO:0008006" key="6">
    <source>
        <dbReference type="Google" id="ProtNLM"/>
    </source>
</evidence>
<accession>A0A9D4ZQA6</accession>
<dbReference type="Pfam" id="PF01709">
    <property type="entry name" value="Transcrip_reg"/>
    <property type="match status" value="1"/>
</dbReference>
<dbReference type="HAMAP" id="MF_00693">
    <property type="entry name" value="Transcrip_reg_TACO1"/>
    <property type="match status" value="1"/>
</dbReference>
<dbReference type="OrthoDB" id="2017544at2759"/>
<comment type="caution">
    <text evidence="4">The sequence shown here is derived from an EMBL/GenBank/DDBJ whole genome shotgun (WGS) entry which is preliminary data.</text>
</comment>
<dbReference type="InterPro" id="IPR017856">
    <property type="entry name" value="Integrase-like_N"/>
</dbReference>
<dbReference type="PANTHER" id="PTHR12532:SF0">
    <property type="entry name" value="TRANSLATIONAL ACTIVATOR OF CYTOCHROME C OXIDASE 1"/>
    <property type="match status" value="1"/>
</dbReference>
<dbReference type="InterPro" id="IPR002876">
    <property type="entry name" value="Transcrip_reg_TACO1-like"/>
</dbReference>
<dbReference type="NCBIfam" id="NF009044">
    <property type="entry name" value="PRK12378.1"/>
    <property type="match status" value="1"/>
</dbReference>
<dbReference type="InterPro" id="IPR029072">
    <property type="entry name" value="YebC-like"/>
</dbReference>
<dbReference type="Pfam" id="PF20772">
    <property type="entry name" value="TACO1_YebC_N"/>
    <property type="match status" value="1"/>
</dbReference>
<evidence type="ECO:0000313" key="5">
    <source>
        <dbReference type="Proteomes" id="UP000886520"/>
    </source>
</evidence>
<sequence length="355" mass="38872">MGPIKCTSSVYGRYMTAFDSLANVRSLLFTGPNTLLEFPNSIFIWKSCIKHRTLVTLRTSHKLDAAGSSSYDRICLNSKPLLSSTYGPSSLVLRTRKLWTTVPVQMGRRSSKIAMRKGAQDAKKAKLYGRIGKEIVSAVRRGGSPNPVANSALAALLQYAKDFDIPKDIIERNIKKASEKGQQDFEPMIYEAYGFGGIGILIEVLTDNSNRAAANVREVVKKSGCKMADAGSVQFNFKKAGVVNVKADKVDADSLLAAAMDAGAEDVIEPTYYEDEDPQDASDKYYKVMTPLEQYSAVSKRLQGAGIPVVMESSGLEYIPNAILEPDDEAIELNKALMERLLELDDVDAVYSNQA</sequence>
<dbReference type="PANTHER" id="PTHR12532">
    <property type="entry name" value="TRANSLATIONAL ACTIVATOR OF CYTOCHROME C OXIDASE 1"/>
    <property type="match status" value="1"/>
</dbReference>
<evidence type="ECO:0000259" key="2">
    <source>
        <dbReference type="Pfam" id="PF01709"/>
    </source>
</evidence>
<dbReference type="GO" id="GO:0009507">
    <property type="term" value="C:chloroplast"/>
    <property type="evidence" value="ECO:0007669"/>
    <property type="project" value="TreeGrafter"/>
</dbReference>
<comment type="similarity">
    <text evidence="1">Belongs to the TACO1 family.</text>
</comment>
<protein>
    <recommendedName>
        <fullName evidence="6">Transcriptional regulatory protein</fullName>
    </recommendedName>
</protein>
<evidence type="ECO:0000256" key="1">
    <source>
        <dbReference type="ARBA" id="ARBA00008724"/>
    </source>
</evidence>
<feature type="domain" description="TACO1/YebC-like N-terminal" evidence="3">
    <location>
        <begin position="109"/>
        <end position="179"/>
    </location>
</feature>
<name>A0A9D4ZQA6_ADICA</name>
<proteinExistence type="inferred from homology"/>
<organism evidence="4 5">
    <name type="scientific">Adiantum capillus-veneris</name>
    <name type="common">Maidenhair fern</name>
    <dbReference type="NCBI Taxonomy" id="13818"/>
    <lineage>
        <taxon>Eukaryota</taxon>
        <taxon>Viridiplantae</taxon>
        <taxon>Streptophyta</taxon>
        <taxon>Embryophyta</taxon>
        <taxon>Tracheophyta</taxon>
        <taxon>Polypodiopsida</taxon>
        <taxon>Polypodiidae</taxon>
        <taxon>Polypodiales</taxon>
        <taxon>Pteridineae</taxon>
        <taxon>Pteridaceae</taxon>
        <taxon>Vittarioideae</taxon>
        <taxon>Adiantum</taxon>
    </lineage>
</organism>
<evidence type="ECO:0000259" key="3">
    <source>
        <dbReference type="Pfam" id="PF20772"/>
    </source>
</evidence>
<dbReference type="Proteomes" id="UP000886520">
    <property type="component" value="Chromosome 4"/>
</dbReference>
<dbReference type="Gene3D" id="1.10.10.200">
    <property type="match status" value="1"/>
</dbReference>
<evidence type="ECO:0000313" key="4">
    <source>
        <dbReference type="EMBL" id="KAI5081190.1"/>
    </source>
</evidence>
<dbReference type="SUPFAM" id="SSF75625">
    <property type="entry name" value="YebC-like"/>
    <property type="match status" value="1"/>
</dbReference>
<dbReference type="Gene3D" id="3.30.70.980">
    <property type="match status" value="2"/>
</dbReference>
<dbReference type="InterPro" id="IPR049083">
    <property type="entry name" value="TACO1_YebC_N"/>
</dbReference>
<reference evidence="4" key="1">
    <citation type="submission" date="2021-01" db="EMBL/GenBank/DDBJ databases">
        <title>Adiantum capillus-veneris genome.</title>
        <authorList>
            <person name="Fang Y."/>
            <person name="Liao Q."/>
        </authorList>
    </citation>
    <scope>NUCLEOTIDE SEQUENCE</scope>
    <source>
        <strain evidence="4">H3</strain>
        <tissue evidence="4">Leaf</tissue>
    </source>
</reference>
<dbReference type="InterPro" id="IPR026564">
    <property type="entry name" value="Transcrip_reg_TACO1-like_dom3"/>
</dbReference>
<dbReference type="AlphaFoldDB" id="A0A9D4ZQA6"/>